<gene>
    <name evidence="1" type="ORF">ENX16_01800</name>
</gene>
<dbReference type="EMBL" id="DTMZ01000038">
    <property type="protein sequence ID" value="HGD12807.1"/>
    <property type="molecule type" value="Genomic_DNA"/>
</dbReference>
<name>A0A7V3PT44_UNCW3</name>
<comment type="caution">
    <text evidence="1">The sequence shown here is derived from an EMBL/GenBank/DDBJ whole genome shotgun (WGS) entry which is preliminary data.</text>
</comment>
<evidence type="ECO:0000313" key="1">
    <source>
        <dbReference type="EMBL" id="HGD12807.1"/>
    </source>
</evidence>
<reference evidence="1" key="1">
    <citation type="journal article" date="2020" name="mSystems">
        <title>Genome- and Community-Level Interaction Insights into Carbon Utilization and Element Cycling Functions of Hydrothermarchaeota in Hydrothermal Sediment.</title>
        <authorList>
            <person name="Zhou Z."/>
            <person name="Liu Y."/>
            <person name="Xu W."/>
            <person name="Pan J."/>
            <person name="Luo Z.H."/>
            <person name="Li M."/>
        </authorList>
    </citation>
    <scope>NUCLEOTIDE SEQUENCE [LARGE SCALE GENOMIC DNA]</scope>
    <source>
        <strain evidence="1">SpSt-914</strain>
    </source>
</reference>
<organism evidence="1">
    <name type="scientific">candidate division WOR-3 bacterium</name>
    <dbReference type="NCBI Taxonomy" id="2052148"/>
    <lineage>
        <taxon>Bacteria</taxon>
        <taxon>Bacteria division WOR-3</taxon>
    </lineage>
</organism>
<dbReference type="InterPro" id="IPR043519">
    <property type="entry name" value="NT_sf"/>
</dbReference>
<proteinExistence type="predicted"/>
<dbReference type="PROSITE" id="PS50152">
    <property type="entry name" value="25A_SYNTH_3"/>
    <property type="match status" value="1"/>
</dbReference>
<protein>
    <recommendedName>
        <fullName evidence="2">Polymerase nucleotidyl transferase domain-containing protein</fullName>
    </recommendedName>
</protein>
<dbReference type="AlphaFoldDB" id="A0A7V3PT44"/>
<dbReference type="Gene3D" id="3.30.460.10">
    <property type="entry name" value="Beta Polymerase, domain 2"/>
    <property type="match status" value="1"/>
</dbReference>
<dbReference type="SUPFAM" id="SSF81301">
    <property type="entry name" value="Nucleotidyltransferase"/>
    <property type="match status" value="1"/>
</dbReference>
<evidence type="ECO:0008006" key="2">
    <source>
        <dbReference type="Google" id="ProtNLM"/>
    </source>
</evidence>
<sequence>MKPDEYIRLVRAKYELLGGAESPAEKVAEELKPAIREWAGRYLVRIEPAGSYAKGTRIRGGTDIDILISLGAKTPLAAKKIYEHFFNWLKRRGFNSAGEYFHPA</sequence>
<accession>A0A7V3PT44</accession>